<dbReference type="PANTHER" id="PTHR48111">
    <property type="entry name" value="REGULATOR OF RPOS"/>
    <property type="match status" value="1"/>
</dbReference>
<proteinExistence type="predicted"/>
<dbReference type="InterPro" id="IPR039420">
    <property type="entry name" value="WalR-like"/>
</dbReference>
<accession>A0A7C9RVZ4</accession>
<dbReference type="CDD" id="cd00383">
    <property type="entry name" value="trans_reg_C"/>
    <property type="match status" value="1"/>
</dbReference>
<keyword evidence="1" id="KW-0597">Phosphoprotein</keyword>
<dbReference type="InterPro" id="IPR011006">
    <property type="entry name" value="CheY-like_superfamily"/>
</dbReference>
<evidence type="ECO:0000256" key="2">
    <source>
        <dbReference type="ARBA" id="ARBA00023012"/>
    </source>
</evidence>
<organism evidence="10 11">
    <name type="scientific">Lentzea alba</name>
    <dbReference type="NCBI Taxonomy" id="2714351"/>
    <lineage>
        <taxon>Bacteria</taxon>
        <taxon>Bacillati</taxon>
        <taxon>Actinomycetota</taxon>
        <taxon>Actinomycetes</taxon>
        <taxon>Pseudonocardiales</taxon>
        <taxon>Pseudonocardiaceae</taxon>
        <taxon>Lentzea</taxon>
    </lineage>
</organism>
<dbReference type="InterPro" id="IPR001867">
    <property type="entry name" value="OmpR/PhoB-type_DNA-bd"/>
</dbReference>
<comment type="caution">
    <text evidence="10">The sequence shown here is derived from an EMBL/GenBank/DDBJ whole genome shotgun (WGS) entry which is preliminary data.</text>
</comment>
<dbReference type="InterPro" id="IPR036388">
    <property type="entry name" value="WH-like_DNA-bd_sf"/>
</dbReference>
<evidence type="ECO:0000256" key="5">
    <source>
        <dbReference type="ARBA" id="ARBA00023163"/>
    </source>
</evidence>
<feature type="domain" description="OmpR/PhoB-type" evidence="9">
    <location>
        <begin position="110"/>
        <end position="207"/>
    </location>
</feature>
<reference evidence="10 11" key="1">
    <citation type="submission" date="2020-03" db="EMBL/GenBank/DDBJ databases">
        <title>Isolation and identification of active actinomycetes.</title>
        <authorList>
            <person name="Sun X."/>
        </authorList>
    </citation>
    <scope>NUCLEOTIDE SEQUENCE [LARGE SCALE GENOMIC DNA]</scope>
    <source>
        <strain evidence="10 11">NEAU-D13</strain>
    </source>
</reference>
<dbReference type="InterPro" id="IPR001789">
    <property type="entry name" value="Sig_transdc_resp-reg_receiver"/>
</dbReference>
<dbReference type="PROSITE" id="PS50110">
    <property type="entry name" value="RESPONSE_REGULATORY"/>
    <property type="match status" value="1"/>
</dbReference>
<evidence type="ECO:0000256" key="6">
    <source>
        <dbReference type="PROSITE-ProRule" id="PRU00169"/>
    </source>
</evidence>
<dbReference type="FunFam" id="1.10.10.10:FF:000005">
    <property type="entry name" value="Two-component system response regulator"/>
    <property type="match status" value="1"/>
</dbReference>
<dbReference type="SUPFAM" id="SSF52172">
    <property type="entry name" value="CheY-like"/>
    <property type="match status" value="1"/>
</dbReference>
<evidence type="ECO:0000256" key="4">
    <source>
        <dbReference type="ARBA" id="ARBA00023125"/>
    </source>
</evidence>
<dbReference type="InterPro" id="IPR016032">
    <property type="entry name" value="Sig_transdc_resp-reg_C-effctor"/>
</dbReference>
<keyword evidence="3" id="KW-0805">Transcription regulation</keyword>
<dbReference type="SUPFAM" id="SSF46894">
    <property type="entry name" value="C-terminal effector domain of the bipartite response regulators"/>
    <property type="match status" value="1"/>
</dbReference>
<evidence type="ECO:0000256" key="1">
    <source>
        <dbReference type="ARBA" id="ARBA00022553"/>
    </source>
</evidence>
<keyword evidence="4 7" id="KW-0238">DNA-binding</keyword>
<dbReference type="Pfam" id="PF00486">
    <property type="entry name" value="Trans_reg_C"/>
    <property type="match status" value="1"/>
</dbReference>
<dbReference type="GO" id="GO:0005829">
    <property type="term" value="C:cytosol"/>
    <property type="evidence" value="ECO:0007669"/>
    <property type="project" value="TreeGrafter"/>
</dbReference>
<dbReference type="GO" id="GO:0006355">
    <property type="term" value="P:regulation of DNA-templated transcription"/>
    <property type="evidence" value="ECO:0007669"/>
    <property type="project" value="InterPro"/>
</dbReference>
<dbReference type="EMBL" id="JAAMPJ010000012">
    <property type="protein sequence ID" value="NGY64207.1"/>
    <property type="molecule type" value="Genomic_DNA"/>
</dbReference>
<dbReference type="RefSeq" id="WP_166053021.1">
    <property type="nucleotide sequence ID" value="NZ_JAAMPJ010000012.1"/>
</dbReference>
<dbReference type="GO" id="GO:0000976">
    <property type="term" value="F:transcription cis-regulatory region binding"/>
    <property type="evidence" value="ECO:0007669"/>
    <property type="project" value="TreeGrafter"/>
</dbReference>
<evidence type="ECO:0000313" key="10">
    <source>
        <dbReference type="EMBL" id="NGY64207.1"/>
    </source>
</evidence>
<evidence type="ECO:0000256" key="3">
    <source>
        <dbReference type="ARBA" id="ARBA00023015"/>
    </source>
</evidence>
<evidence type="ECO:0000256" key="7">
    <source>
        <dbReference type="PROSITE-ProRule" id="PRU01091"/>
    </source>
</evidence>
<dbReference type="PROSITE" id="PS51755">
    <property type="entry name" value="OMPR_PHOB"/>
    <property type="match status" value="1"/>
</dbReference>
<protein>
    <submittedName>
        <fullName evidence="10">Response regulator transcription factor</fullName>
    </submittedName>
</protein>
<keyword evidence="2" id="KW-0902">Two-component regulatory system</keyword>
<feature type="domain" description="Response regulatory" evidence="8">
    <location>
        <begin position="1"/>
        <end position="101"/>
    </location>
</feature>
<gene>
    <name evidence="10" type="ORF">G7043_35375</name>
</gene>
<dbReference type="Gene3D" id="1.10.10.10">
    <property type="entry name" value="Winged helix-like DNA-binding domain superfamily/Winged helix DNA-binding domain"/>
    <property type="match status" value="1"/>
</dbReference>
<keyword evidence="11" id="KW-1185">Reference proteome</keyword>
<evidence type="ECO:0000313" key="11">
    <source>
        <dbReference type="Proteomes" id="UP000481360"/>
    </source>
</evidence>
<sequence>MSSLGEALRAAGMRVEIAPVGMRCLEQIHSRPPDVVLVEFGEPETAVLLRELLGMATRPGIMFVVDALGDNADADRLCLADDHVRPDCDPGELVLRLEVLVARRRTSTGGARFEAGRVQIDRDARQVLVGGRPVSLSATEFELLLLLVRNAGRVVTKSAILDHVWRYEFQGESNIVESYIYGLRRKLSDEDRSLIRTIRGIGYLFADERPS</sequence>
<dbReference type="GO" id="GO:0032993">
    <property type="term" value="C:protein-DNA complex"/>
    <property type="evidence" value="ECO:0007669"/>
    <property type="project" value="TreeGrafter"/>
</dbReference>
<name>A0A7C9RVZ4_9PSEU</name>
<dbReference type="AlphaFoldDB" id="A0A7C9RVZ4"/>
<dbReference type="GO" id="GO:0000156">
    <property type="term" value="F:phosphorelay response regulator activity"/>
    <property type="evidence" value="ECO:0007669"/>
    <property type="project" value="TreeGrafter"/>
</dbReference>
<evidence type="ECO:0000259" key="9">
    <source>
        <dbReference type="PROSITE" id="PS51755"/>
    </source>
</evidence>
<dbReference type="SMART" id="SM00862">
    <property type="entry name" value="Trans_reg_C"/>
    <property type="match status" value="1"/>
</dbReference>
<keyword evidence="5" id="KW-0804">Transcription</keyword>
<dbReference type="Proteomes" id="UP000481360">
    <property type="component" value="Unassembled WGS sequence"/>
</dbReference>
<evidence type="ECO:0000259" key="8">
    <source>
        <dbReference type="PROSITE" id="PS50110"/>
    </source>
</evidence>
<feature type="DNA-binding region" description="OmpR/PhoB-type" evidence="7">
    <location>
        <begin position="110"/>
        <end position="207"/>
    </location>
</feature>
<dbReference type="PANTHER" id="PTHR48111:SF1">
    <property type="entry name" value="TWO-COMPONENT RESPONSE REGULATOR ORR33"/>
    <property type="match status" value="1"/>
</dbReference>
<comment type="caution">
    <text evidence="6">Lacks conserved residue(s) required for the propagation of feature annotation.</text>
</comment>